<keyword evidence="2" id="KW-1185">Reference proteome</keyword>
<evidence type="ECO:0000313" key="2">
    <source>
        <dbReference type="Proteomes" id="UP000887013"/>
    </source>
</evidence>
<comment type="caution">
    <text evidence="1">The sequence shown here is derived from an EMBL/GenBank/DDBJ whole genome shotgun (WGS) entry which is preliminary data.</text>
</comment>
<dbReference type="AlphaFoldDB" id="A0A8X6NKX1"/>
<gene>
    <name evidence="1" type="ORF">NPIL_680361</name>
</gene>
<accession>A0A8X6NKX1</accession>
<evidence type="ECO:0000313" key="1">
    <source>
        <dbReference type="EMBL" id="GFT21055.1"/>
    </source>
</evidence>
<organism evidence="1 2">
    <name type="scientific">Nephila pilipes</name>
    <name type="common">Giant wood spider</name>
    <name type="synonym">Nephila maculata</name>
    <dbReference type="NCBI Taxonomy" id="299642"/>
    <lineage>
        <taxon>Eukaryota</taxon>
        <taxon>Metazoa</taxon>
        <taxon>Ecdysozoa</taxon>
        <taxon>Arthropoda</taxon>
        <taxon>Chelicerata</taxon>
        <taxon>Arachnida</taxon>
        <taxon>Araneae</taxon>
        <taxon>Araneomorphae</taxon>
        <taxon>Entelegynae</taxon>
        <taxon>Araneoidea</taxon>
        <taxon>Nephilidae</taxon>
        <taxon>Nephila</taxon>
    </lineage>
</organism>
<sequence>MNIQDEENNANNNNDFPSTNYLQKEIIPESEEISLVTEKLSRRALKLLTGVRANLATRQDLGQSFLKALSAANLC</sequence>
<dbReference type="Proteomes" id="UP000887013">
    <property type="component" value="Unassembled WGS sequence"/>
</dbReference>
<name>A0A8X6NKX1_NEPPI</name>
<proteinExistence type="predicted"/>
<reference evidence="1" key="1">
    <citation type="submission" date="2020-08" db="EMBL/GenBank/DDBJ databases">
        <title>Multicomponent nature underlies the extraordinary mechanical properties of spider dragline silk.</title>
        <authorList>
            <person name="Kono N."/>
            <person name="Nakamura H."/>
            <person name="Mori M."/>
            <person name="Yoshida Y."/>
            <person name="Ohtoshi R."/>
            <person name="Malay A.D."/>
            <person name="Moran D.A.P."/>
            <person name="Tomita M."/>
            <person name="Numata K."/>
            <person name="Arakawa K."/>
        </authorList>
    </citation>
    <scope>NUCLEOTIDE SEQUENCE</scope>
</reference>
<dbReference type="EMBL" id="BMAW01105812">
    <property type="protein sequence ID" value="GFT21055.1"/>
    <property type="molecule type" value="Genomic_DNA"/>
</dbReference>
<protein>
    <submittedName>
        <fullName evidence="1">Uncharacterized protein</fullName>
    </submittedName>
</protein>